<reference evidence="2 4" key="2">
    <citation type="submission" date="2018-08" db="EMBL/GenBank/DDBJ databases">
        <title>A genome reference for cultivated species of the human gut microbiota.</title>
        <authorList>
            <person name="Zou Y."/>
            <person name="Xue W."/>
            <person name="Luo G."/>
        </authorList>
    </citation>
    <scope>NUCLEOTIDE SEQUENCE [LARGE SCALE GENOMIC DNA]</scope>
    <source>
        <strain evidence="2 4">TF05-12AC</strain>
    </source>
</reference>
<name>A0A174UMK8_9FIRM</name>
<dbReference type="EMBL" id="CZBE01000038">
    <property type="protein sequence ID" value="CUQ22101.1"/>
    <property type="molecule type" value="Genomic_DNA"/>
</dbReference>
<accession>A0A174UMK8</accession>
<dbReference type="EMBL" id="QVME01000008">
    <property type="protein sequence ID" value="RGE66413.1"/>
    <property type="molecule type" value="Genomic_DNA"/>
</dbReference>
<dbReference type="AlphaFoldDB" id="A0A174UMK8"/>
<evidence type="ECO:0000313" key="3">
    <source>
        <dbReference type="Proteomes" id="UP000095765"/>
    </source>
</evidence>
<evidence type="ECO:0000313" key="2">
    <source>
        <dbReference type="EMBL" id="RGE66413.1"/>
    </source>
</evidence>
<dbReference type="OrthoDB" id="1857919at2"/>
<dbReference type="Proteomes" id="UP000260828">
    <property type="component" value="Unassembled WGS sequence"/>
</dbReference>
<dbReference type="RefSeq" id="WP_055246139.1">
    <property type="nucleotide sequence ID" value="NZ_CABIWA010000015.1"/>
</dbReference>
<reference evidence="1 3" key="1">
    <citation type="submission" date="2015-09" db="EMBL/GenBank/DDBJ databases">
        <authorList>
            <consortium name="Pathogen Informatics"/>
        </authorList>
    </citation>
    <scope>NUCLEOTIDE SEQUENCE [LARGE SCALE GENOMIC DNA]</scope>
    <source>
        <strain evidence="1 3">2789STDY5834939</strain>
    </source>
</reference>
<evidence type="ECO:0000313" key="1">
    <source>
        <dbReference type="EMBL" id="CUQ22101.1"/>
    </source>
</evidence>
<dbReference type="Proteomes" id="UP000095765">
    <property type="component" value="Unassembled WGS sequence"/>
</dbReference>
<dbReference type="SUPFAM" id="SSF69279">
    <property type="entry name" value="Phage tail proteins"/>
    <property type="match status" value="1"/>
</dbReference>
<dbReference type="InterPro" id="IPR023399">
    <property type="entry name" value="Baseplate-like_2-layer_sand"/>
</dbReference>
<dbReference type="Gene3D" id="3.30.1920.10">
    <property type="entry name" value="Baseplate protein-like domains - 2 layer sandwich fold"/>
    <property type="match status" value="1"/>
</dbReference>
<proteinExistence type="predicted"/>
<organism evidence="1 3">
    <name type="scientific">Anaerotruncus colihominis</name>
    <dbReference type="NCBI Taxonomy" id="169435"/>
    <lineage>
        <taxon>Bacteria</taxon>
        <taxon>Bacillati</taxon>
        <taxon>Bacillota</taxon>
        <taxon>Clostridia</taxon>
        <taxon>Eubacteriales</taxon>
        <taxon>Oscillospiraceae</taxon>
        <taxon>Anaerotruncus</taxon>
    </lineage>
</organism>
<evidence type="ECO:0000313" key="4">
    <source>
        <dbReference type="Proteomes" id="UP000260828"/>
    </source>
</evidence>
<dbReference type="Gene3D" id="3.55.50.10">
    <property type="entry name" value="Baseplate protein-like domains"/>
    <property type="match status" value="1"/>
</dbReference>
<protein>
    <submittedName>
        <fullName evidence="1">Mu-like prophage tail protein gpP</fullName>
    </submittedName>
</protein>
<dbReference type="Gene3D" id="2.30.300.10">
    <property type="entry name" value="Baseplate protein-like domain - beta roll fold"/>
    <property type="match status" value="1"/>
</dbReference>
<sequence length="324" mass="36160">MTARLDGVLTVTARGGDGAAVTLPPPVEWELVRSFDSPADSFTAVFPYEQACGGFHSVEAVMGERRLFYGGVDETSVTAGAAGRRLKLLARGPGAVLLDNEALPWIYTNVDLQRIFDEHIKPYGFETLVYDNNAIFNHYQVQKGMSEWEVLYNFARNASSLPAYIDSEGRVICPSEWPPAGSLVVSNSVSDALRFSSVKVTDNRYSPITRFVIRDEEGVYSYSYDNPEADALGLTRIRYLIPSVEYMQGTSGRLDASLRVHRSMLGKFVAETVCPGFWDVALRDSARLDTGVQIYEDLFVHQVRYRLSQDGAQTFLTMLDKRYV</sequence>
<gene>
    <name evidence="2" type="ORF">DXC40_14135</name>
    <name evidence="1" type="ORF">ERS852551_03593</name>
</gene>